<evidence type="ECO:0000313" key="2">
    <source>
        <dbReference type="EMBL" id="CAK0853297.1"/>
    </source>
</evidence>
<feature type="compositionally biased region" description="Basic residues" evidence="1">
    <location>
        <begin position="33"/>
        <end position="54"/>
    </location>
</feature>
<gene>
    <name evidence="2" type="ORF">PCOR1329_LOCUS44820</name>
</gene>
<feature type="region of interest" description="Disordered" evidence="1">
    <location>
        <begin position="115"/>
        <end position="162"/>
    </location>
</feature>
<accession>A0ABN9U3A3</accession>
<sequence length="262" mass="28904">RTGRRRRAEETEDRRRWRWRWWPPRRGSSRAPAPRRRRWPPASRRCRPRARQRRTTGMARWLAAQPPLATAAASLAAALSPMKTSAPARSGPSPSHVRSADTSAACLARKRSCASPSSWPARRSGSGARRLRRRGGASSPQRWAGKSKAGGGRPRSSQLSSSCRRRWGARLCRASVRHSAPSDHAVSTRAPRPQLPVHCCSKAVSARTMLPRSLMPGPRDREVQQAALRLLDAEVQGSSHSSRQIGDVSCMKNLPTGAIGMR</sequence>
<dbReference type="Proteomes" id="UP001189429">
    <property type="component" value="Unassembled WGS sequence"/>
</dbReference>
<proteinExistence type="predicted"/>
<dbReference type="EMBL" id="CAUYUJ010015386">
    <property type="protein sequence ID" value="CAK0853297.1"/>
    <property type="molecule type" value="Genomic_DNA"/>
</dbReference>
<feature type="non-terminal residue" evidence="2">
    <location>
        <position position="1"/>
    </location>
</feature>
<feature type="region of interest" description="Disordered" evidence="1">
    <location>
        <begin position="21"/>
        <end position="60"/>
    </location>
</feature>
<name>A0ABN9U3A3_9DINO</name>
<keyword evidence="3" id="KW-1185">Reference proteome</keyword>
<organism evidence="2 3">
    <name type="scientific">Prorocentrum cordatum</name>
    <dbReference type="NCBI Taxonomy" id="2364126"/>
    <lineage>
        <taxon>Eukaryota</taxon>
        <taxon>Sar</taxon>
        <taxon>Alveolata</taxon>
        <taxon>Dinophyceae</taxon>
        <taxon>Prorocentrales</taxon>
        <taxon>Prorocentraceae</taxon>
        <taxon>Prorocentrum</taxon>
    </lineage>
</organism>
<feature type="compositionally biased region" description="Low complexity" evidence="1">
    <location>
        <begin position="115"/>
        <end position="128"/>
    </location>
</feature>
<feature type="region of interest" description="Disordered" evidence="1">
    <location>
        <begin position="83"/>
        <end position="103"/>
    </location>
</feature>
<evidence type="ECO:0000256" key="1">
    <source>
        <dbReference type="SAM" id="MobiDB-lite"/>
    </source>
</evidence>
<comment type="caution">
    <text evidence="2">The sequence shown here is derived from an EMBL/GenBank/DDBJ whole genome shotgun (WGS) entry which is preliminary data.</text>
</comment>
<protein>
    <submittedName>
        <fullName evidence="2">Uncharacterized protein</fullName>
    </submittedName>
</protein>
<evidence type="ECO:0000313" key="3">
    <source>
        <dbReference type="Proteomes" id="UP001189429"/>
    </source>
</evidence>
<feature type="compositionally biased region" description="Low complexity" evidence="1">
    <location>
        <begin position="21"/>
        <end position="32"/>
    </location>
</feature>
<reference evidence="2" key="1">
    <citation type="submission" date="2023-10" db="EMBL/GenBank/DDBJ databases">
        <authorList>
            <person name="Chen Y."/>
            <person name="Shah S."/>
            <person name="Dougan E. K."/>
            <person name="Thang M."/>
            <person name="Chan C."/>
        </authorList>
    </citation>
    <scope>NUCLEOTIDE SEQUENCE [LARGE SCALE GENOMIC DNA]</scope>
</reference>